<comment type="caution">
    <text evidence="4">The sequence shown here is derived from an EMBL/GenBank/DDBJ whole genome shotgun (WGS) entry which is preliminary data.</text>
</comment>
<name>A0A0M0KKG7_ALKHA</name>
<dbReference type="SMART" id="SM00028">
    <property type="entry name" value="TPR"/>
    <property type="match status" value="4"/>
</dbReference>
<reference evidence="4" key="1">
    <citation type="submission" date="2015-08" db="EMBL/GenBank/DDBJ databases">
        <title>Complete DNA Sequence of Pseudomonas syringae pv. actinidiae, the Causal Agent of Kiwifruit Canker Disease.</title>
        <authorList>
            <person name="Rikkerink E.H.A."/>
            <person name="Fineran P.C."/>
        </authorList>
    </citation>
    <scope>NUCLEOTIDE SEQUENCE</scope>
    <source>
        <strain evidence="4">DSM 13666</strain>
    </source>
</reference>
<sequence length="338" mass="39399">MGSSSRQGWRSVFKDVTQKWDVMTVEEQEKELSLLEEWTERVLEEWSDMHEACMTLRERQQQSSVLEKYPPYVSKGTALYDLEMFQEAAMQFDRELKMQPHMHHPLLHLYAIFANLYGGQRERCKEHCVYVLTTSVDRLVRYFTYMALGTLYMQEGEVEEALTSYEHASKLTFHPDVMYNLGMAYFLQHQYALAIPCFVEVIKDGEEDVDALYFLGCALCESGYVEEGCAKWLEAIQLCPPEKVLLTIGTKLEWYGFHQAAVHCFEQLLQSRQLRHLAKHGIAWNLALQDEREKAIHMLKELIAVPQIREDVRLSIEFLAHCWNDGNLRQLAASIERG</sequence>
<proteinExistence type="predicted"/>
<protein>
    <recommendedName>
        <fullName evidence="5">Tetratricopeptide repeat-containing protein</fullName>
    </recommendedName>
</protein>
<evidence type="ECO:0000256" key="3">
    <source>
        <dbReference type="PROSITE-ProRule" id="PRU00339"/>
    </source>
</evidence>
<dbReference type="GO" id="GO:0046813">
    <property type="term" value="P:receptor-mediated virion attachment to host cell"/>
    <property type="evidence" value="ECO:0007669"/>
    <property type="project" value="TreeGrafter"/>
</dbReference>
<dbReference type="PANTHER" id="PTHR44858">
    <property type="entry name" value="TETRATRICOPEPTIDE REPEAT PROTEIN 6"/>
    <property type="match status" value="1"/>
</dbReference>
<dbReference type="SUPFAM" id="SSF48452">
    <property type="entry name" value="TPR-like"/>
    <property type="match status" value="1"/>
</dbReference>
<dbReference type="InterPro" id="IPR019734">
    <property type="entry name" value="TPR_rpt"/>
</dbReference>
<dbReference type="InterPro" id="IPR050498">
    <property type="entry name" value="Ycf3"/>
</dbReference>
<evidence type="ECO:0008006" key="5">
    <source>
        <dbReference type="Google" id="ProtNLM"/>
    </source>
</evidence>
<dbReference type="Gene3D" id="1.25.40.10">
    <property type="entry name" value="Tetratricopeptide repeat domain"/>
    <property type="match status" value="1"/>
</dbReference>
<keyword evidence="1" id="KW-0677">Repeat</keyword>
<keyword evidence="2 3" id="KW-0802">TPR repeat</keyword>
<dbReference type="PATRIC" id="fig|136160.3.peg.2614"/>
<gene>
    <name evidence="4" type="ORF">AMD02_11045</name>
</gene>
<dbReference type="GeneID" id="87597307"/>
<dbReference type="GO" id="GO:0009279">
    <property type="term" value="C:cell outer membrane"/>
    <property type="evidence" value="ECO:0007669"/>
    <property type="project" value="TreeGrafter"/>
</dbReference>
<dbReference type="AlphaFoldDB" id="A0A0M0KKG7"/>
<evidence type="ECO:0000256" key="1">
    <source>
        <dbReference type="ARBA" id="ARBA00022737"/>
    </source>
</evidence>
<evidence type="ECO:0000313" key="4">
    <source>
        <dbReference type="EMBL" id="KOO39319.1"/>
    </source>
</evidence>
<feature type="repeat" description="TPR" evidence="3">
    <location>
        <begin position="142"/>
        <end position="175"/>
    </location>
</feature>
<dbReference type="RefSeq" id="WP_053431339.1">
    <property type="nucleotide sequence ID" value="NZ_CP040441.1"/>
</dbReference>
<dbReference type="InterPro" id="IPR011990">
    <property type="entry name" value="TPR-like_helical_dom_sf"/>
</dbReference>
<accession>A0A0M0KKG7</accession>
<organism evidence="4">
    <name type="scientific">Halalkalibacterium halodurans</name>
    <name type="common">Bacillus halodurans</name>
    <dbReference type="NCBI Taxonomy" id="86665"/>
    <lineage>
        <taxon>Bacteria</taxon>
        <taxon>Bacillati</taxon>
        <taxon>Bacillota</taxon>
        <taxon>Bacilli</taxon>
        <taxon>Bacillales</taxon>
        <taxon>Bacillaceae</taxon>
        <taxon>Halalkalibacterium (ex Joshi et al. 2022)</taxon>
    </lineage>
</organism>
<dbReference type="EMBL" id="LILD01000001">
    <property type="protein sequence ID" value="KOO39319.1"/>
    <property type="molecule type" value="Genomic_DNA"/>
</dbReference>
<evidence type="ECO:0000256" key="2">
    <source>
        <dbReference type="ARBA" id="ARBA00022803"/>
    </source>
</evidence>
<dbReference type="PANTHER" id="PTHR44858:SF1">
    <property type="entry name" value="UDP-N-ACETYLGLUCOSAMINE--PEPTIDE N-ACETYLGLUCOSAMINYLTRANSFERASE SPINDLY-RELATED"/>
    <property type="match status" value="1"/>
</dbReference>
<dbReference type="Pfam" id="PF13432">
    <property type="entry name" value="TPR_16"/>
    <property type="match status" value="1"/>
</dbReference>
<dbReference type="PROSITE" id="PS50005">
    <property type="entry name" value="TPR"/>
    <property type="match status" value="1"/>
</dbReference>